<comment type="caution">
    <text evidence="1">The sequence shown here is derived from an EMBL/GenBank/DDBJ whole genome shotgun (WGS) entry which is preliminary data.</text>
</comment>
<accession>A0A2K3KVZ8</accession>
<reference evidence="1 2" key="2">
    <citation type="journal article" date="2017" name="Front. Plant Sci.">
        <title>Gene Classification and Mining of Molecular Markers Useful in Red Clover (Trifolium pratense) Breeding.</title>
        <authorList>
            <person name="Istvanek J."/>
            <person name="Dluhosova J."/>
            <person name="Dluhos P."/>
            <person name="Patkova L."/>
            <person name="Nedelnik J."/>
            <person name="Repkova J."/>
        </authorList>
    </citation>
    <scope>NUCLEOTIDE SEQUENCE [LARGE SCALE GENOMIC DNA]</scope>
    <source>
        <strain evidence="2">cv. Tatra</strain>
        <tissue evidence="1">Young leaves</tissue>
    </source>
</reference>
<dbReference type="GO" id="GO:0003676">
    <property type="term" value="F:nucleic acid binding"/>
    <property type="evidence" value="ECO:0007669"/>
    <property type="project" value="InterPro"/>
</dbReference>
<evidence type="ECO:0000313" key="2">
    <source>
        <dbReference type="Proteomes" id="UP000236291"/>
    </source>
</evidence>
<gene>
    <name evidence="1" type="ORF">L195_g057411</name>
</gene>
<name>A0A2K3KVZ8_TRIPR</name>
<dbReference type="Proteomes" id="UP000236291">
    <property type="component" value="Unassembled WGS sequence"/>
</dbReference>
<sequence length="92" mass="10287">PGTLKCNIDAACYVNSNQFSIGACIRDADGGFVKAFTQTFEGQLEIREAKAIAMMETLKWLQQYSGVQRFQIETFVQGITGKTKNNLEFELL</sequence>
<dbReference type="InterPro" id="IPR052929">
    <property type="entry name" value="RNase_H-like_EbsB-rel"/>
</dbReference>
<dbReference type="PANTHER" id="PTHR47074:SF48">
    <property type="entry name" value="POLYNUCLEOTIDYL TRANSFERASE, RIBONUCLEASE H-LIKE SUPERFAMILY PROTEIN"/>
    <property type="match status" value="1"/>
</dbReference>
<dbReference type="EMBL" id="ASHM01113594">
    <property type="protein sequence ID" value="PNX70456.1"/>
    <property type="molecule type" value="Genomic_DNA"/>
</dbReference>
<dbReference type="Gene3D" id="3.30.420.10">
    <property type="entry name" value="Ribonuclease H-like superfamily/Ribonuclease H"/>
    <property type="match status" value="1"/>
</dbReference>
<dbReference type="PANTHER" id="PTHR47074">
    <property type="entry name" value="BNAC02G40300D PROTEIN"/>
    <property type="match status" value="1"/>
</dbReference>
<dbReference type="InterPro" id="IPR036397">
    <property type="entry name" value="RNaseH_sf"/>
</dbReference>
<feature type="non-terminal residue" evidence="1">
    <location>
        <position position="1"/>
    </location>
</feature>
<evidence type="ECO:0000313" key="1">
    <source>
        <dbReference type="EMBL" id="PNX70456.1"/>
    </source>
</evidence>
<protein>
    <submittedName>
        <fullName evidence="1">Uncharacterized protein</fullName>
    </submittedName>
</protein>
<reference evidence="1 2" key="1">
    <citation type="journal article" date="2014" name="Am. J. Bot.">
        <title>Genome assembly and annotation for red clover (Trifolium pratense; Fabaceae).</title>
        <authorList>
            <person name="Istvanek J."/>
            <person name="Jaros M."/>
            <person name="Krenek A."/>
            <person name="Repkova J."/>
        </authorList>
    </citation>
    <scope>NUCLEOTIDE SEQUENCE [LARGE SCALE GENOMIC DNA]</scope>
    <source>
        <strain evidence="2">cv. Tatra</strain>
        <tissue evidence="1">Young leaves</tissue>
    </source>
</reference>
<dbReference type="AlphaFoldDB" id="A0A2K3KVZ8"/>
<organism evidence="1 2">
    <name type="scientific">Trifolium pratense</name>
    <name type="common">Red clover</name>
    <dbReference type="NCBI Taxonomy" id="57577"/>
    <lineage>
        <taxon>Eukaryota</taxon>
        <taxon>Viridiplantae</taxon>
        <taxon>Streptophyta</taxon>
        <taxon>Embryophyta</taxon>
        <taxon>Tracheophyta</taxon>
        <taxon>Spermatophyta</taxon>
        <taxon>Magnoliopsida</taxon>
        <taxon>eudicotyledons</taxon>
        <taxon>Gunneridae</taxon>
        <taxon>Pentapetalae</taxon>
        <taxon>rosids</taxon>
        <taxon>fabids</taxon>
        <taxon>Fabales</taxon>
        <taxon>Fabaceae</taxon>
        <taxon>Papilionoideae</taxon>
        <taxon>50 kb inversion clade</taxon>
        <taxon>NPAAA clade</taxon>
        <taxon>Hologalegina</taxon>
        <taxon>IRL clade</taxon>
        <taxon>Trifolieae</taxon>
        <taxon>Trifolium</taxon>
    </lineage>
</organism>
<proteinExistence type="predicted"/>